<keyword evidence="1" id="KW-1133">Transmembrane helix</keyword>
<feature type="transmembrane region" description="Helical" evidence="1">
    <location>
        <begin position="12"/>
        <end position="32"/>
    </location>
</feature>
<evidence type="ECO:0000313" key="3">
    <source>
        <dbReference type="Proteomes" id="UP000000788"/>
    </source>
</evidence>
<dbReference type="AlphaFoldDB" id="A9BAU7"/>
<dbReference type="OrthoDB" id="9988138at2"/>
<reference evidence="2 3" key="1">
    <citation type="journal article" date="2007" name="PLoS Genet.">
        <title>Patterns and implications of gene gain and loss in the evolution of Prochlorococcus.</title>
        <authorList>
            <person name="Kettler G.C."/>
            <person name="Martiny A.C."/>
            <person name="Huang K."/>
            <person name="Zucker J."/>
            <person name="Coleman M.L."/>
            <person name="Rodrigue S."/>
            <person name="Chen F."/>
            <person name="Lapidus A."/>
            <person name="Ferriera S."/>
            <person name="Johnson J."/>
            <person name="Steglich C."/>
            <person name="Church G.M."/>
            <person name="Richardson P."/>
            <person name="Chisholm S.W."/>
        </authorList>
    </citation>
    <scope>NUCLEOTIDE SEQUENCE [LARGE SCALE GENOMIC DNA]</scope>
    <source>
        <strain evidence="3">MIT 9211</strain>
    </source>
</reference>
<accession>A9BAU7</accession>
<dbReference type="eggNOG" id="ENOG5032IQB">
    <property type="taxonomic scope" value="Bacteria"/>
</dbReference>
<organism evidence="2 3">
    <name type="scientific">Prochlorococcus marinus (strain MIT 9211)</name>
    <dbReference type="NCBI Taxonomy" id="93059"/>
    <lineage>
        <taxon>Bacteria</taxon>
        <taxon>Bacillati</taxon>
        <taxon>Cyanobacteriota</taxon>
        <taxon>Cyanophyceae</taxon>
        <taxon>Synechococcales</taxon>
        <taxon>Prochlorococcaceae</taxon>
        <taxon>Prochlorococcus</taxon>
    </lineage>
</organism>
<name>A9BAU7_PROM4</name>
<keyword evidence="3" id="KW-1185">Reference proteome</keyword>
<proteinExistence type="predicted"/>
<sequence>MNKFNKRVNKFSLLLKFTLIIIPLFFISTNLIRIRKENIIEREVMDRFIEFNLSLEKIENYIETEDWPNTCKEAVKASYLIKENYLVFKKKEPYYDWKEIQNLLEVIPRKFCKS</sequence>
<protein>
    <submittedName>
        <fullName evidence="2">Uncharacterized protein</fullName>
    </submittedName>
</protein>
<dbReference type="Proteomes" id="UP000000788">
    <property type="component" value="Chromosome"/>
</dbReference>
<keyword evidence="1" id="KW-0812">Transmembrane</keyword>
<keyword evidence="1" id="KW-0472">Membrane</keyword>
<evidence type="ECO:0000256" key="1">
    <source>
        <dbReference type="SAM" id="Phobius"/>
    </source>
</evidence>
<dbReference type="STRING" id="93059.P9211_10281"/>
<gene>
    <name evidence="2" type="ordered locus">P9211_10281</name>
</gene>
<dbReference type="HOGENOM" id="CLU_2118890_0_0_3"/>
<evidence type="ECO:0000313" key="2">
    <source>
        <dbReference type="EMBL" id="ABX08959.1"/>
    </source>
</evidence>
<dbReference type="RefSeq" id="WP_012195580.1">
    <property type="nucleotide sequence ID" value="NC_009976.1"/>
</dbReference>
<dbReference type="KEGG" id="pmj:P9211_10281"/>
<dbReference type="EMBL" id="CP000878">
    <property type="protein sequence ID" value="ABX08959.1"/>
    <property type="molecule type" value="Genomic_DNA"/>
</dbReference>